<keyword evidence="7" id="KW-0503">Monooxygenase</keyword>
<dbReference type="PANTHER" id="PTHR43098:SF3">
    <property type="entry name" value="L-ORNITHINE N(5)-MONOOXYGENASE-RELATED"/>
    <property type="match status" value="1"/>
</dbReference>
<comment type="cofactor">
    <cofactor evidence="1">
        <name>FAD</name>
        <dbReference type="ChEBI" id="CHEBI:57692"/>
    </cofactor>
</comment>
<dbReference type="OrthoDB" id="66881at2759"/>
<name>A0A9P7NEC1_9HYPO</name>
<dbReference type="Pfam" id="PF07992">
    <property type="entry name" value="Pyr_redox_2"/>
    <property type="match status" value="1"/>
</dbReference>
<evidence type="ECO:0000259" key="9">
    <source>
        <dbReference type="Pfam" id="PF07992"/>
    </source>
</evidence>
<evidence type="ECO:0000256" key="4">
    <source>
        <dbReference type="ARBA" id="ARBA00022827"/>
    </source>
</evidence>
<keyword evidence="4" id="KW-0274">FAD</keyword>
<keyword evidence="3" id="KW-0285">Flavoprotein</keyword>
<organism evidence="10 11">
    <name type="scientific">Claviceps pusilla</name>
    <dbReference type="NCBI Taxonomy" id="123648"/>
    <lineage>
        <taxon>Eukaryota</taxon>
        <taxon>Fungi</taxon>
        <taxon>Dikarya</taxon>
        <taxon>Ascomycota</taxon>
        <taxon>Pezizomycotina</taxon>
        <taxon>Sordariomycetes</taxon>
        <taxon>Hypocreomycetidae</taxon>
        <taxon>Hypocreales</taxon>
        <taxon>Clavicipitaceae</taxon>
        <taxon>Claviceps</taxon>
    </lineage>
</organism>
<comment type="similarity">
    <text evidence="2">Belongs to the FAD-binding monooxygenase family.</text>
</comment>
<dbReference type="SUPFAM" id="SSF51905">
    <property type="entry name" value="FAD/NAD(P)-binding domain"/>
    <property type="match status" value="2"/>
</dbReference>
<evidence type="ECO:0000256" key="1">
    <source>
        <dbReference type="ARBA" id="ARBA00001974"/>
    </source>
</evidence>
<evidence type="ECO:0000256" key="8">
    <source>
        <dbReference type="SAM" id="MobiDB-lite"/>
    </source>
</evidence>
<dbReference type="InterPro" id="IPR050775">
    <property type="entry name" value="FAD-binding_Monooxygenases"/>
</dbReference>
<evidence type="ECO:0000256" key="3">
    <source>
        <dbReference type="ARBA" id="ARBA00022630"/>
    </source>
</evidence>
<dbReference type="AlphaFoldDB" id="A0A9P7NEC1"/>
<evidence type="ECO:0000256" key="2">
    <source>
        <dbReference type="ARBA" id="ARBA00010139"/>
    </source>
</evidence>
<feature type="region of interest" description="Disordered" evidence="8">
    <location>
        <begin position="1"/>
        <end position="26"/>
    </location>
</feature>
<reference evidence="10" key="1">
    <citation type="journal article" date="2020" name="bioRxiv">
        <title>Whole genome comparisons of ergot fungi reveals the divergence and evolution of species within the genus Claviceps are the result of varying mechanisms driving genome evolution and host range expansion.</title>
        <authorList>
            <person name="Wyka S.A."/>
            <person name="Mondo S.J."/>
            <person name="Liu M."/>
            <person name="Dettman J."/>
            <person name="Nalam V."/>
            <person name="Broders K.D."/>
        </authorList>
    </citation>
    <scope>NUCLEOTIDE SEQUENCE</scope>
    <source>
        <strain evidence="10">CCC 602</strain>
    </source>
</reference>
<accession>A0A9P7NEC1</accession>
<evidence type="ECO:0000256" key="5">
    <source>
        <dbReference type="ARBA" id="ARBA00022857"/>
    </source>
</evidence>
<dbReference type="GO" id="GO:0004497">
    <property type="term" value="F:monooxygenase activity"/>
    <property type="evidence" value="ECO:0007669"/>
    <property type="project" value="UniProtKB-KW"/>
</dbReference>
<keyword evidence="11" id="KW-1185">Reference proteome</keyword>
<evidence type="ECO:0000313" key="10">
    <source>
        <dbReference type="EMBL" id="KAG6014963.1"/>
    </source>
</evidence>
<feature type="domain" description="FAD/NAD(P)-binding" evidence="9">
    <location>
        <begin position="30"/>
        <end position="252"/>
    </location>
</feature>
<proteinExistence type="inferred from homology"/>
<dbReference type="Proteomes" id="UP000748025">
    <property type="component" value="Unassembled WGS sequence"/>
</dbReference>
<gene>
    <name evidence="10" type="ORF">E4U43_005945</name>
</gene>
<evidence type="ECO:0000256" key="7">
    <source>
        <dbReference type="ARBA" id="ARBA00023033"/>
    </source>
</evidence>
<keyword evidence="6" id="KW-0560">Oxidoreductase</keyword>
<dbReference type="InterPro" id="IPR036188">
    <property type="entry name" value="FAD/NAD-bd_sf"/>
</dbReference>
<dbReference type="PANTHER" id="PTHR43098">
    <property type="entry name" value="L-ORNITHINE N(5)-MONOOXYGENASE-RELATED"/>
    <property type="match status" value="1"/>
</dbReference>
<evidence type="ECO:0000313" key="11">
    <source>
        <dbReference type="Proteomes" id="UP000748025"/>
    </source>
</evidence>
<dbReference type="PRINTS" id="PR00411">
    <property type="entry name" value="PNDRDTASEI"/>
</dbReference>
<comment type="caution">
    <text evidence="10">The sequence shown here is derived from an EMBL/GenBank/DDBJ whole genome shotgun (WGS) entry which is preliminary data.</text>
</comment>
<dbReference type="EMBL" id="SRPW01000399">
    <property type="protein sequence ID" value="KAG6014963.1"/>
    <property type="molecule type" value="Genomic_DNA"/>
</dbReference>
<feature type="compositionally biased region" description="Polar residues" evidence="8">
    <location>
        <begin position="10"/>
        <end position="26"/>
    </location>
</feature>
<dbReference type="Gene3D" id="3.50.50.60">
    <property type="entry name" value="FAD/NAD(P)-binding domain"/>
    <property type="match status" value="3"/>
</dbReference>
<evidence type="ECO:0000256" key="6">
    <source>
        <dbReference type="ARBA" id="ARBA00023002"/>
    </source>
</evidence>
<keyword evidence="5" id="KW-0521">NADP</keyword>
<dbReference type="InterPro" id="IPR023753">
    <property type="entry name" value="FAD/NAD-binding_dom"/>
</dbReference>
<sequence>MPAPEIQLPLPQSQSESTSEPGSGHQTEAEVLIVGAGFAGIYLLHKLRSNGFKCLVLEAGNNLGGTWNNNRYPGSRVDTDMPLYQLSIPEVWSTWTWTEKFPCRDELAQYFQHVDKVLNIRKDVLFDSKVVSARYLSDKSLWNVTTQSGARFASRFLLLATGFASKPYAPTWPGSGEFQGIICHSACWPSSGIELTGKRVAIIGTGATGVQMAQEVSRQASHLYVLQRTPNLCLPMRQRKLDYVEQAAARADLPRLFKHRLTTLSGYADSPLPRSIFSDGSKERRAYLESLWDEGGFKFWTANYHDVLVDAEANRIAYDFWAEKTRVRISDPEKRDLLAPVDPPHAWGCKRPCLETDYYEQLSKPHVSLVDVNKRPIVGFTRNGIQLADGAVCEVDVVILATGFDALTGSMLDMGLTATDGTQLPQKWSGGVGTYLGTTLAGYPNLFYVFAVHGPTASNGPSCIELQSDWIVDVMVKMRDDDIESVEPTAQAEAEWTELVHAVYQNTLVRDTRSWYDGSNVLNKRTEPLIFCGGFPMYRDLCYKALQDNWKGFDVCYIQKELICIDDLSRNAHTTQNVWYRHI</sequence>
<protein>
    <recommendedName>
        <fullName evidence="9">FAD/NAD(P)-binding domain-containing protein</fullName>
    </recommendedName>
</protein>